<feature type="compositionally biased region" description="Low complexity" evidence="1">
    <location>
        <begin position="86"/>
        <end position="97"/>
    </location>
</feature>
<gene>
    <name evidence="2" type="ORF">HHI_00005</name>
</gene>
<protein>
    <submittedName>
        <fullName evidence="2">Uncharacterized protein</fullName>
    </submittedName>
</protein>
<evidence type="ECO:0000256" key="1">
    <source>
        <dbReference type="SAM" id="MobiDB-lite"/>
    </source>
</evidence>
<dbReference type="AlphaFoldDB" id="A0A059FZQ0"/>
<feature type="compositionally biased region" description="Basic and acidic residues" evidence="1">
    <location>
        <begin position="119"/>
        <end position="128"/>
    </location>
</feature>
<dbReference type="PATRIC" id="fig|1280951.3.peg.1"/>
<proteinExistence type="predicted"/>
<keyword evidence="3" id="KW-1185">Reference proteome</keyword>
<evidence type="ECO:0000313" key="3">
    <source>
        <dbReference type="Proteomes" id="UP000025061"/>
    </source>
</evidence>
<comment type="caution">
    <text evidence="2">The sequence shown here is derived from an EMBL/GenBank/DDBJ whole genome shotgun (WGS) entry which is preliminary data.</text>
</comment>
<dbReference type="EMBL" id="ARYI01000001">
    <property type="protein sequence ID" value="KCZ96014.1"/>
    <property type="molecule type" value="Genomic_DNA"/>
</dbReference>
<dbReference type="RefSeq" id="WP_049755031.1">
    <property type="nucleotide sequence ID" value="NZ_ARYI01000001.1"/>
</dbReference>
<accession>A0A059FZQ0</accession>
<sequence length="246" mass="26929">MDTAPQPTDDTEALDELDTLLERARLFILDLMIFVDGIFERLGSVPLSAKLARRLTRHALLPAETALRRAILILAAGLPMPVLRAPRAAPDTAPPRASTVSPQATKPRPPAFRMSEPPPRARNDDTTRPDTAYLPEDQLPRILALTDAVLYAPPAPPKPLPGPRDPTAIFCRRYAALQAAFHDAQGEARRWARRRARAMARAGAGTRALPLPLALPRPRKSAKPTETNLLRDLTDSTNTCFGHNTS</sequence>
<evidence type="ECO:0000313" key="2">
    <source>
        <dbReference type="EMBL" id="KCZ96014.1"/>
    </source>
</evidence>
<organism evidence="2 3">
    <name type="scientific">Hyphomonas hirschiana VP5</name>
    <dbReference type="NCBI Taxonomy" id="1280951"/>
    <lineage>
        <taxon>Bacteria</taxon>
        <taxon>Pseudomonadati</taxon>
        <taxon>Pseudomonadota</taxon>
        <taxon>Alphaproteobacteria</taxon>
        <taxon>Hyphomonadales</taxon>
        <taxon>Hyphomonadaceae</taxon>
        <taxon>Hyphomonas</taxon>
    </lineage>
</organism>
<name>A0A059FZQ0_9PROT</name>
<reference evidence="2 3" key="1">
    <citation type="submission" date="2013-04" db="EMBL/GenBank/DDBJ databases">
        <title>Hyphomonas hirschiana VP5 Genome Sequencing.</title>
        <authorList>
            <person name="Lai Q."/>
            <person name="Shao Z."/>
        </authorList>
    </citation>
    <scope>NUCLEOTIDE SEQUENCE [LARGE SCALE GENOMIC DNA]</scope>
    <source>
        <strain evidence="2 3">VP5</strain>
    </source>
</reference>
<dbReference type="Proteomes" id="UP000025061">
    <property type="component" value="Unassembled WGS sequence"/>
</dbReference>
<feature type="region of interest" description="Disordered" evidence="1">
    <location>
        <begin position="86"/>
        <end position="133"/>
    </location>
</feature>